<evidence type="ECO:0000259" key="9">
    <source>
        <dbReference type="SMART" id="SM00977"/>
    </source>
</evidence>
<sequence length="427" mass="49828">MAWYSKILVAVSGGIDSMVLCHALLKVGFKFGVAHCNYQLRGEASDLDALFVNDWANSNQLQCHTLVCPIDANDAGNIQEKARQLRYDFFHRLMTEYRYQIVLTGHHNGDRIETFFMHLGRGAGLKGLVNMSDFTYPIFRPLLQMSQEDINEYATQNNIEFRKDSSNEQAKYLRNFIRLEWLPKIKERIPHYELSIQRSIQHLESAQHLMDFYQSNWKKNNVVEIENGIQIKILNSPEDYYLFEYLSELGFHINTIAEIKKHLNDSGKQFTSQHHKKLIIDRQLIYIFHDKSKHESESTYVIHENDHSITHPLGQLNIHKIKHDVLKPVYIHAPTDRIYVDAASIQFPITLRNWQSGDFIKPFGMKGQSKKLQDVFTNLKIPIHQKHQILVIASGQEVLWIVNRMMSHALQVTDQTDEILVFTWTNI</sequence>
<dbReference type="Gene3D" id="3.40.50.620">
    <property type="entry name" value="HUPs"/>
    <property type="match status" value="1"/>
</dbReference>
<dbReference type="SMART" id="SM00977">
    <property type="entry name" value="TilS_C"/>
    <property type="match status" value="1"/>
</dbReference>
<evidence type="ECO:0000256" key="8">
    <source>
        <dbReference type="HAMAP-Rule" id="MF_01161"/>
    </source>
</evidence>
<dbReference type="InterPro" id="IPR014729">
    <property type="entry name" value="Rossmann-like_a/b/a_fold"/>
</dbReference>
<evidence type="ECO:0000256" key="3">
    <source>
        <dbReference type="ARBA" id="ARBA00022598"/>
    </source>
</evidence>
<evidence type="ECO:0000256" key="5">
    <source>
        <dbReference type="ARBA" id="ARBA00022741"/>
    </source>
</evidence>
<dbReference type="Pfam" id="PF01171">
    <property type="entry name" value="ATP_bind_3"/>
    <property type="match status" value="1"/>
</dbReference>
<evidence type="ECO:0000313" key="11">
    <source>
        <dbReference type="Proteomes" id="UP000808349"/>
    </source>
</evidence>
<dbReference type="NCBIfam" id="TIGR02433">
    <property type="entry name" value="lysidine_TilS_C"/>
    <property type="match status" value="1"/>
</dbReference>
<dbReference type="SUPFAM" id="SSF52402">
    <property type="entry name" value="Adenine nucleotide alpha hydrolases-like"/>
    <property type="match status" value="1"/>
</dbReference>
<dbReference type="EMBL" id="JADKFW010000021">
    <property type="protein sequence ID" value="MBK9719476.1"/>
    <property type="molecule type" value="Genomic_DNA"/>
</dbReference>
<keyword evidence="5 8" id="KW-0547">Nucleotide-binding</keyword>
<comment type="domain">
    <text evidence="8">The N-terminal region contains the highly conserved SGGXDS motif, predicted to be a P-loop motif involved in ATP binding.</text>
</comment>
<keyword evidence="4 8" id="KW-0819">tRNA processing</keyword>
<feature type="domain" description="Lysidine-tRNA(Ile) synthetase C-terminal" evidence="9">
    <location>
        <begin position="349"/>
        <end position="422"/>
    </location>
</feature>
<dbReference type="NCBIfam" id="TIGR02432">
    <property type="entry name" value="lysidine_TilS_N"/>
    <property type="match status" value="1"/>
</dbReference>
<dbReference type="EC" id="6.3.4.19" evidence="8"/>
<accession>A0A9D7SCI8</accession>
<dbReference type="GO" id="GO:0032267">
    <property type="term" value="F:tRNA(Ile)-lysidine synthase activity"/>
    <property type="evidence" value="ECO:0007669"/>
    <property type="project" value="UniProtKB-EC"/>
</dbReference>
<comment type="caution">
    <text evidence="10">The sequence shown here is derived from an EMBL/GenBank/DDBJ whole genome shotgun (WGS) entry which is preliminary data.</text>
</comment>
<dbReference type="Proteomes" id="UP000808349">
    <property type="component" value="Unassembled WGS sequence"/>
</dbReference>
<dbReference type="GO" id="GO:0005737">
    <property type="term" value="C:cytoplasm"/>
    <property type="evidence" value="ECO:0007669"/>
    <property type="project" value="UniProtKB-SubCell"/>
</dbReference>
<comment type="similarity">
    <text evidence="8">Belongs to the tRNA(Ile)-lysidine synthase family.</text>
</comment>
<protein>
    <recommendedName>
        <fullName evidence="8">tRNA(Ile)-lysidine synthase</fullName>
        <ecNumber evidence="8">6.3.4.19</ecNumber>
    </recommendedName>
    <alternativeName>
        <fullName evidence="8">tRNA(Ile)-2-lysyl-cytidine synthase</fullName>
    </alternativeName>
    <alternativeName>
        <fullName evidence="8">tRNA(Ile)-lysidine synthetase</fullName>
    </alternativeName>
</protein>
<comment type="function">
    <text evidence="8">Ligates lysine onto the cytidine present at position 34 of the AUA codon-specific tRNA(Ile) that contains the anticodon CAU, in an ATP-dependent manner. Cytidine is converted to lysidine, thus changing the amino acid specificity of the tRNA from methionine to isoleucine.</text>
</comment>
<evidence type="ECO:0000256" key="1">
    <source>
        <dbReference type="ARBA" id="ARBA00004496"/>
    </source>
</evidence>
<dbReference type="InterPro" id="IPR012094">
    <property type="entry name" value="tRNA_Ile_lys_synt"/>
</dbReference>
<dbReference type="PANTHER" id="PTHR43033">
    <property type="entry name" value="TRNA(ILE)-LYSIDINE SYNTHASE-RELATED"/>
    <property type="match status" value="1"/>
</dbReference>
<dbReference type="AlphaFoldDB" id="A0A9D7SCI8"/>
<evidence type="ECO:0000256" key="6">
    <source>
        <dbReference type="ARBA" id="ARBA00022840"/>
    </source>
</evidence>
<feature type="binding site" evidence="8">
    <location>
        <begin position="12"/>
        <end position="17"/>
    </location>
    <ligand>
        <name>ATP</name>
        <dbReference type="ChEBI" id="CHEBI:30616"/>
    </ligand>
</feature>
<dbReference type="CDD" id="cd01992">
    <property type="entry name" value="TilS_N"/>
    <property type="match status" value="1"/>
</dbReference>
<organism evidence="10 11">
    <name type="scientific">Candidatus Defluviibacterium haderslevense</name>
    <dbReference type="NCBI Taxonomy" id="2981993"/>
    <lineage>
        <taxon>Bacteria</taxon>
        <taxon>Pseudomonadati</taxon>
        <taxon>Bacteroidota</taxon>
        <taxon>Saprospiria</taxon>
        <taxon>Saprospirales</taxon>
        <taxon>Saprospiraceae</taxon>
        <taxon>Candidatus Defluviibacterium</taxon>
    </lineage>
</organism>
<comment type="catalytic activity">
    <reaction evidence="7 8">
        <text>cytidine(34) in tRNA(Ile2) + L-lysine + ATP = lysidine(34) in tRNA(Ile2) + AMP + diphosphate + H(+)</text>
        <dbReference type="Rhea" id="RHEA:43744"/>
        <dbReference type="Rhea" id="RHEA-COMP:10625"/>
        <dbReference type="Rhea" id="RHEA-COMP:10670"/>
        <dbReference type="ChEBI" id="CHEBI:15378"/>
        <dbReference type="ChEBI" id="CHEBI:30616"/>
        <dbReference type="ChEBI" id="CHEBI:32551"/>
        <dbReference type="ChEBI" id="CHEBI:33019"/>
        <dbReference type="ChEBI" id="CHEBI:82748"/>
        <dbReference type="ChEBI" id="CHEBI:83665"/>
        <dbReference type="ChEBI" id="CHEBI:456215"/>
        <dbReference type="EC" id="6.3.4.19"/>
    </reaction>
</comment>
<dbReference type="GO" id="GO:0005524">
    <property type="term" value="F:ATP binding"/>
    <property type="evidence" value="ECO:0007669"/>
    <property type="project" value="UniProtKB-UniRule"/>
</dbReference>
<dbReference type="Pfam" id="PF11734">
    <property type="entry name" value="TilS_C"/>
    <property type="match status" value="1"/>
</dbReference>
<keyword evidence="2 8" id="KW-0963">Cytoplasm</keyword>
<keyword evidence="3 8" id="KW-0436">Ligase</keyword>
<dbReference type="GO" id="GO:0006400">
    <property type="term" value="P:tRNA modification"/>
    <property type="evidence" value="ECO:0007669"/>
    <property type="project" value="UniProtKB-UniRule"/>
</dbReference>
<proteinExistence type="inferred from homology"/>
<evidence type="ECO:0000313" key="10">
    <source>
        <dbReference type="EMBL" id="MBK9719476.1"/>
    </source>
</evidence>
<keyword evidence="6 8" id="KW-0067">ATP-binding</keyword>
<evidence type="ECO:0000256" key="7">
    <source>
        <dbReference type="ARBA" id="ARBA00048539"/>
    </source>
</evidence>
<gene>
    <name evidence="8 10" type="primary">tilS</name>
    <name evidence="10" type="ORF">IPO85_18560</name>
</gene>
<dbReference type="HAMAP" id="MF_01161">
    <property type="entry name" value="tRNA_Ile_lys_synt"/>
    <property type="match status" value="1"/>
</dbReference>
<name>A0A9D7SCI8_9BACT</name>
<dbReference type="InterPro" id="IPR012795">
    <property type="entry name" value="tRNA_Ile_lys_synt_N"/>
</dbReference>
<dbReference type="PANTHER" id="PTHR43033:SF1">
    <property type="entry name" value="TRNA(ILE)-LYSIDINE SYNTHASE-RELATED"/>
    <property type="match status" value="1"/>
</dbReference>
<dbReference type="InterPro" id="IPR011063">
    <property type="entry name" value="TilS/TtcA_N"/>
</dbReference>
<dbReference type="SUPFAM" id="SSF56037">
    <property type="entry name" value="PheT/TilS domain"/>
    <property type="match status" value="1"/>
</dbReference>
<comment type="subcellular location">
    <subcellularLocation>
        <location evidence="1 8">Cytoplasm</location>
    </subcellularLocation>
</comment>
<evidence type="ECO:0000256" key="4">
    <source>
        <dbReference type="ARBA" id="ARBA00022694"/>
    </source>
</evidence>
<reference evidence="10 11" key="1">
    <citation type="submission" date="2020-10" db="EMBL/GenBank/DDBJ databases">
        <title>Connecting structure to function with the recovery of over 1000 high-quality activated sludge metagenome-assembled genomes encoding full-length rRNA genes using long-read sequencing.</title>
        <authorList>
            <person name="Singleton C.M."/>
            <person name="Petriglieri F."/>
            <person name="Kristensen J.M."/>
            <person name="Kirkegaard R.H."/>
            <person name="Michaelsen T.Y."/>
            <person name="Andersen M.H."/>
            <person name="Karst S.M."/>
            <person name="Dueholm M.S."/>
            <person name="Nielsen P.H."/>
            <person name="Albertsen M."/>
        </authorList>
    </citation>
    <scope>NUCLEOTIDE SEQUENCE [LARGE SCALE GENOMIC DNA]</scope>
    <source>
        <strain evidence="10">Ribe_18-Q3-R11-54_BAT3C.373</strain>
    </source>
</reference>
<evidence type="ECO:0000256" key="2">
    <source>
        <dbReference type="ARBA" id="ARBA00022490"/>
    </source>
</evidence>
<dbReference type="InterPro" id="IPR012796">
    <property type="entry name" value="Lysidine-tRNA-synth_C"/>
</dbReference>